<dbReference type="Proteomes" id="UP000887159">
    <property type="component" value="Unassembled WGS sequence"/>
</dbReference>
<organism evidence="2 3">
    <name type="scientific">Trichonephila clavipes</name>
    <name type="common">Golden silk orbweaver</name>
    <name type="synonym">Nephila clavipes</name>
    <dbReference type="NCBI Taxonomy" id="2585209"/>
    <lineage>
        <taxon>Eukaryota</taxon>
        <taxon>Metazoa</taxon>
        <taxon>Ecdysozoa</taxon>
        <taxon>Arthropoda</taxon>
        <taxon>Chelicerata</taxon>
        <taxon>Arachnida</taxon>
        <taxon>Araneae</taxon>
        <taxon>Araneomorphae</taxon>
        <taxon>Entelegynae</taxon>
        <taxon>Araneoidea</taxon>
        <taxon>Nephilidae</taxon>
        <taxon>Trichonephila</taxon>
    </lineage>
</organism>
<proteinExistence type="predicted"/>
<dbReference type="AlphaFoldDB" id="A0A8X6UZ06"/>
<feature type="compositionally biased region" description="Basic residues" evidence="1">
    <location>
        <begin position="16"/>
        <end position="28"/>
    </location>
</feature>
<gene>
    <name evidence="2" type="ORF">TNCV_1339361</name>
</gene>
<evidence type="ECO:0000256" key="1">
    <source>
        <dbReference type="SAM" id="MobiDB-lite"/>
    </source>
</evidence>
<reference evidence="2" key="1">
    <citation type="submission" date="2020-08" db="EMBL/GenBank/DDBJ databases">
        <title>Multicomponent nature underlies the extraordinary mechanical properties of spider dragline silk.</title>
        <authorList>
            <person name="Kono N."/>
            <person name="Nakamura H."/>
            <person name="Mori M."/>
            <person name="Yoshida Y."/>
            <person name="Ohtoshi R."/>
            <person name="Malay A.D."/>
            <person name="Moran D.A.P."/>
            <person name="Tomita M."/>
            <person name="Numata K."/>
            <person name="Arakawa K."/>
        </authorList>
    </citation>
    <scope>NUCLEOTIDE SEQUENCE</scope>
</reference>
<protein>
    <submittedName>
        <fullName evidence="2">Uncharacterized protein</fullName>
    </submittedName>
</protein>
<evidence type="ECO:0000313" key="3">
    <source>
        <dbReference type="Proteomes" id="UP000887159"/>
    </source>
</evidence>
<evidence type="ECO:0000313" key="2">
    <source>
        <dbReference type="EMBL" id="GFX89237.1"/>
    </source>
</evidence>
<sequence>MGKPNAPCYFGESHNSNKRALNRNSAKRNSVKRSLTVLRYTVLPETFEKLVNSLPHRMVAVIAAKDEPTSY</sequence>
<keyword evidence="3" id="KW-1185">Reference proteome</keyword>
<name>A0A8X6UZ06_TRICX</name>
<accession>A0A8X6UZ06</accession>
<dbReference type="EMBL" id="BMAU01021069">
    <property type="protein sequence ID" value="GFX89237.1"/>
    <property type="molecule type" value="Genomic_DNA"/>
</dbReference>
<comment type="caution">
    <text evidence="2">The sequence shown here is derived from an EMBL/GenBank/DDBJ whole genome shotgun (WGS) entry which is preliminary data.</text>
</comment>
<feature type="region of interest" description="Disordered" evidence="1">
    <location>
        <begin position="1"/>
        <end position="28"/>
    </location>
</feature>